<gene>
    <name evidence="3" type="ORF">N7449_004936</name>
</gene>
<sequence length="1255" mass="141371">MADDKQQGGGSHETDDPFINPIDAENRTKSENIDMKARIVLLDSEGDAVGDWDSNEEVPAVVLHFFFHNDLYENRIDVRMAYRREKGSKKQASAAENMFFRVYADQIRYLKKCLIVEVRHPIHSTFDPRELAGSDSKTANPTEPVPTFTQVIGNLANDSEATTIPPFSQLCNMMFDESLESLLSEKRLWLAKLKMTSEGQGSRDTRRHGVGLFAKLKDYGTKTATMRSIQNIFNFDDEFYFIVKRDDFDQMINDWANPPIVLIPHTKIAERLFPKHVDKPFLQKGDHPVPSGLEGYFRERCESVFRDVQEYNMVIGWGAILDQQVEAQINGNGCVFEGRIQVYSVNRDDKYLAIIDLQSSDEIETDAPERLQTGARFNVRWYTPDAPVLPPDAMMDLEDQTDLSPNPSVDRWSATVVSPASFCPVNCWTVILRRPSKETPGATQPRVITLPRDQTSFMEKNVESEDWDVISYQLHLSTKPYNRFLSVNRDLVVEPVKKLIMDTLLGTNPNLLPIRNVLAGIPQKHIQRVLDNIIVSDDFDLLLANVSAMHGPLYTVEGPAGTGKSHAMLALAMMDLGGANFKYPVHSQDFPENEWCSLFTNWHTSNQGETEPINMYNENTRRQVIIIVATNSVANDITIKATDMSRKIFPDSQARIIRVHASSPDHSGKSAQDLGSDHAVQDPGSDETVQDHILIQPDERTVLELKERYHEFLTRIRHGEITYEDHEFIQAEETYTRARREQAGISEPQVPACDESSGHNENPADEEMSECNEVDDMDAIVADLRAAAECVNELTQHYSLTRPDTVSSFEGVSPRLKKISTSLGAAMLGVARKIPGSPWATPDLGPYHDFDTFWKDRQYKIEAEDEAAFQKACRRMKRDALGIAHIVIGTPAVITAPTILTCLHPSFVAIDEALMIRETDLHAAFVWFDPISFGLFGDTRQLGPHSSAGKDENPFYKQVQMSLLERMSTAGHMAAFLRHQRRMMRGIQRLSRDVFYSDKAMINAVSDLEDKAQRLASWNMDPHEVNSNSLILDVPWTREECIGTSFANAGNRKVVLDLTRKLVRDGLSEPKDIVILVGYEAQWRLYIKDLHELAQTEPGVAWSSVRAFKIDAIQGNEADIVIFDYVRTGKKHGFMGAFRRLNVACSRGRFGFYLVASARTLETVERFGYKTPSKLHKCFESRNAKATPDTPAYVTAGDVDNVDILNSDDHTLAACNNADLVAARQDNIPELGDDSDHDDASSGQIDDPAERNDQW</sequence>
<feature type="region of interest" description="Disordered" evidence="1">
    <location>
        <begin position="1228"/>
        <end position="1255"/>
    </location>
</feature>
<dbReference type="PANTHER" id="PTHR10887:SF495">
    <property type="entry name" value="HELICASE SENATAXIN ISOFORM X1-RELATED"/>
    <property type="match status" value="1"/>
</dbReference>
<dbReference type="Pfam" id="PF13087">
    <property type="entry name" value="AAA_12"/>
    <property type="match status" value="1"/>
</dbReference>
<dbReference type="Proteomes" id="UP001150942">
    <property type="component" value="Unassembled WGS sequence"/>
</dbReference>
<dbReference type="Gene3D" id="3.40.50.300">
    <property type="entry name" value="P-loop containing nucleotide triphosphate hydrolases"/>
    <property type="match status" value="2"/>
</dbReference>
<dbReference type="InterPro" id="IPR045055">
    <property type="entry name" value="DNA2/NAM7-like"/>
</dbReference>
<evidence type="ECO:0000313" key="4">
    <source>
        <dbReference type="Proteomes" id="UP001150942"/>
    </source>
</evidence>
<dbReference type="InterPro" id="IPR041679">
    <property type="entry name" value="DNA2/NAM7-like_C"/>
</dbReference>
<feature type="region of interest" description="Disordered" evidence="1">
    <location>
        <begin position="1"/>
        <end position="27"/>
    </location>
</feature>
<evidence type="ECO:0000256" key="1">
    <source>
        <dbReference type="SAM" id="MobiDB-lite"/>
    </source>
</evidence>
<evidence type="ECO:0000313" key="3">
    <source>
        <dbReference type="EMBL" id="KAJ5202857.1"/>
    </source>
</evidence>
<proteinExistence type="predicted"/>
<dbReference type="InterPro" id="IPR047187">
    <property type="entry name" value="SF1_C_Upf1"/>
</dbReference>
<comment type="caution">
    <text evidence="3">The sequence shown here is derived from an EMBL/GenBank/DDBJ whole genome shotgun (WGS) entry which is preliminary data.</text>
</comment>
<organism evidence="3 4">
    <name type="scientific">Penicillium cf. viridicatum</name>
    <dbReference type="NCBI Taxonomy" id="2972119"/>
    <lineage>
        <taxon>Eukaryota</taxon>
        <taxon>Fungi</taxon>
        <taxon>Dikarya</taxon>
        <taxon>Ascomycota</taxon>
        <taxon>Pezizomycotina</taxon>
        <taxon>Eurotiomycetes</taxon>
        <taxon>Eurotiomycetidae</taxon>
        <taxon>Eurotiales</taxon>
        <taxon>Aspergillaceae</taxon>
        <taxon>Penicillium</taxon>
    </lineage>
</organism>
<feature type="domain" description="DNA2/NAM7 helicase-like C-terminal" evidence="2">
    <location>
        <begin position="960"/>
        <end position="1158"/>
    </location>
</feature>
<accession>A0A9W9MKA3</accession>
<dbReference type="EMBL" id="JAPQKQ010000003">
    <property type="protein sequence ID" value="KAJ5202857.1"/>
    <property type="molecule type" value="Genomic_DNA"/>
</dbReference>
<dbReference type="InterPro" id="IPR027417">
    <property type="entry name" value="P-loop_NTPase"/>
</dbReference>
<evidence type="ECO:0000259" key="2">
    <source>
        <dbReference type="Pfam" id="PF13087"/>
    </source>
</evidence>
<reference evidence="3" key="2">
    <citation type="journal article" date="2023" name="IMA Fungus">
        <title>Comparative genomic study of the Penicillium genus elucidates a diverse pangenome and 15 lateral gene transfer events.</title>
        <authorList>
            <person name="Petersen C."/>
            <person name="Sorensen T."/>
            <person name="Nielsen M.R."/>
            <person name="Sondergaard T.E."/>
            <person name="Sorensen J.L."/>
            <person name="Fitzpatrick D.A."/>
            <person name="Frisvad J.C."/>
            <person name="Nielsen K.L."/>
        </authorList>
    </citation>
    <scope>NUCLEOTIDE SEQUENCE</scope>
    <source>
        <strain evidence="3">IBT 20477</strain>
    </source>
</reference>
<dbReference type="CDD" id="cd18808">
    <property type="entry name" value="SF1_C_Upf1"/>
    <property type="match status" value="1"/>
</dbReference>
<dbReference type="SUPFAM" id="SSF52540">
    <property type="entry name" value="P-loop containing nucleoside triphosphate hydrolases"/>
    <property type="match status" value="1"/>
</dbReference>
<keyword evidence="4" id="KW-1185">Reference proteome</keyword>
<feature type="region of interest" description="Disordered" evidence="1">
    <location>
        <begin position="745"/>
        <end position="768"/>
    </location>
</feature>
<feature type="region of interest" description="Disordered" evidence="1">
    <location>
        <begin position="662"/>
        <end position="686"/>
    </location>
</feature>
<name>A0A9W9MKA3_9EURO</name>
<dbReference type="PANTHER" id="PTHR10887">
    <property type="entry name" value="DNA2/NAM7 HELICASE FAMILY"/>
    <property type="match status" value="1"/>
</dbReference>
<protein>
    <recommendedName>
        <fullName evidence="2">DNA2/NAM7 helicase-like C-terminal domain-containing protein</fullName>
    </recommendedName>
</protein>
<dbReference type="OrthoDB" id="4326398at2759"/>
<dbReference type="AlphaFoldDB" id="A0A9W9MKA3"/>
<reference evidence="3" key="1">
    <citation type="submission" date="2022-11" db="EMBL/GenBank/DDBJ databases">
        <authorList>
            <person name="Petersen C."/>
        </authorList>
    </citation>
    <scope>NUCLEOTIDE SEQUENCE</scope>
    <source>
        <strain evidence="3">IBT 20477</strain>
    </source>
</reference>